<dbReference type="Proteomes" id="UP001198163">
    <property type="component" value="Unassembled WGS sequence"/>
</dbReference>
<evidence type="ECO:0000313" key="1">
    <source>
        <dbReference type="EMBL" id="MCD1653579.1"/>
    </source>
</evidence>
<comment type="caution">
    <text evidence="1">The sequence shown here is derived from an EMBL/GenBank/DDBJ whole genome shotgun (WGS) entry which is preliminary data.</text>
</comment>
<organism evidence="1 2">
    <name type="scientific">Teretinema zuelzerae</name>
    <dbReference type="NCBI Taxonomy" id="156"/>
    <lineage>
        <taxon>Bacteria</taxon>
        <taxon>Pseudomonadati</taxon>
        <taxon>Spirochaetota</taxon>
        <taxon>Spirochaetia</taxon>
        <taxon>Spirochaetales</taxon>
        <taxon>Treponemataceae</taxon>
        <taxon>Teretinema</taxon>
    </lineage>
</organism>
<gene>
    <name evidence="1" type="ORF">K7J14_02555</name>
</gene>
<accession>A0AAE3JK28</accession>
<proteinExistence type="predicted"/>
<reference evidence="1" key="1">
    <citation type="submission" date="2021-08" db="EMBL/GenBank/DDBJ databases">
        <title>Comparative analyses of Brucepasteria parasyntrophica and Teretinema zuelzerae.</title>
        <authorList>
            <person name="Song Y."/>
            <person name="Brune A."/>
        </authorList>
    </citation>
    <scope>NUCLEOTIDE SEQUENCE</scope>
    <source>
        <strain evidence="1">DSM 1903</strain>
    </source>
</reference>
<dbReference type="EMBL" id="JAINWA010000001">
    <property type="protein sequence ID" value="MCD1653579.1"/>
    <property type="molecule type" value="Genomic_DNA"/>
</dbReference>
<sequence length="259" mass="29310">MYIFGSECSITLVRDGELTALPYSLETLREEPEEALLDPLVGYVMPLENVPSGKSGMLILGCVVTRVSDESAIPLSGVLDTGEIVPFSLYLNRVAEKRKYKNLSLTGFEVRGELDEAVYIRLDVEGREADDWENNTPDIAWEQKPTYRYLEGNLKIGDEVPGGIYRFSLTRKTGTCETTVLQLHYCLSETHVLNNLRNLDAVTLTFGDRIRFTCTNLNLLSFYAKTDNAEEILIYRRYRVDGNFVIEIRNDKGEWVSAA</sequence>
<protein>
    <submittedName>
        <fullName evidence="1">Uncharacterized protein</fullName>
    </submittedName>
</protein>
<evidence type="ECO:0000313" key="2">
    <source>
        <dbReference type="Proteomes" id="UP001198163"/>
    </source>
</evidence>
<dbReference type="RefSeq" id="WP_230752707.1">
    <property type="nucleotide sequence ID" value="NZ_JAINWA010000001.1"/>
</dbReference>
<keyword evidence="2" id="KW-1185">Reference proteome</keyword>
<name>A0AAE3JK28_9SPIR</name>
<dbReference type="AlphaFoldDB" id="A0AAE3JK28"/>